<dbReference type="Gene3D" id="1.10.238.10">
    <property type="entry name" value="EF-hand"/>
    <property type="match status" value="1"/>
</dbReference>
<keyword evidence="4" id="KW-0963">Cytoplasm</keyword>
<dbReference type="Gene3D" id="2.60.40.630">
    <property type="entry name" value="STAT transcription factor, DNA-binding domain"/>
    <property type="match status" value="1"/>
</dbReference>
<evidence type="ECO:0000313" key="14">
    <source>
        <dbReference type="EMBL" id="KAJ3591856.1"/>
    </source>
</evidence>
<dbReference type="SUPFAM" id="SSF49417">
    <property type="entry name" value="p53-like transcription factors"/>
    <property type="match status" value="1"/>
</dbReference>
<evidence type="ECO:0000259" key="13">
    <source>
        <dbReference type="PROSITE" id="PS50001"/>
    </source>
</evidence>
<evidence type="ECO:0000256" key="11">
    <source>
        <dbReference type="ARBA" id="ARBA00023242"/>
    </source>
</evidence>
<dbReference type="GO" id="GO:0007165">
    <property type="term" value="P:signal transduction"/>
    <property type="evidence" value="ECO:0007669"/>
    <property type="project" value="InterPro"/>
</dbReference>
<dbReference type="InterPro" id="IPR036860">
    <property type="entry name" value="SH2_dom_sf"/>
</dbReference>
<dbReference type="PANTHER" id="PTHR11801">
    <property type="entry name" value="SIGNAL TRANSDUCER AND ACTIVATOR OF TRANSCRIPTION"/>
    <property type="match status" value="1"/>
</dbReference>
<dbReference type="InterPro" id="IPR000980">
    <property type="entry name" value="SH2"/>
</dbReference>
<dbReference type="EMBL" id="JANIIK010000113">
    <property type="protein sequence ID" value="KAJ3591856.1"/>
    <property type="molecule type" value="Genomic_DNA"/>
</dbReference>
<dbReference type="Pfam" id="PF21354">
    <property type="entry name" value="STAT_linker"/>
    <property type="match status" value="1"/>
</dbReference>
<evidence type="ECO:0000256" key="8">
    <source>
        <dbReference type="ARBA" id="ARBA00023125"/>
    </source>
</evidence>
<proteinExistence type="inferred from homology"/>
<sequence length="450" mass="50921">MTAHSLFQIKRQLDKLRELVVKVTYEGDPITLQTPQMEEKRSLIIKTGVQFTTKVRLLVKLPEVDYQLKVKATFDKDLPPGRLNRQFFILTNNTKAMDVEDSSNGCLSVEFRHLQLKEKKYINGAKGNEGLLSVTEELHSLSFEAHFMVLGLSIDLETSSLPLVVISNVCQLPAGWASVMWYNLLTDEPRNLGYFGNPPRATWNQLAEVLSWQFSSFAVRGLNADQLLMLGEKLLGPGASSSDRQVSWSRFSKENIPGKTFSLWIWLESILELIRKHLQPIWNDNYIMGFVSKETERALLKGREAGTFLLRFSESHLGGITFTWVEQADSGVSKFNSVEPYTKSRLIALPFPDIIRDYKVISEGVVSENPLKFLYPDIPKDEAFSRYYTNPQSKVHPYLSAVLMPMSELPPNGSVPLPPCSSPEPPMTPGAFHMLHQQLCFDAMSPPYSE</sequence>
<dbReference type="GO" id="GO:0005737">
    <property type="term" value="C:cytoplasm"/>
    <property type="evidence" value="ECO:0007669"/>
    <property type="project" value="UniProtKB-SubCell"/>
</dbReference>
<evidence type="ECO:0000256" key="5">
    <source>
        <dbReference type="ARBA" id="ARBA00022553"/>
    </source>
</evidence>
<dbReference type="InterPro" id="IPR015988">
    <property type="entry name" value="STAT_TF_CC"/>
</dbReference>
<evidence type="ECO:0000256" key="6">
    <source>
        <dbReference type="ARBA" id="ARBA00022999"/>
    </source>
</evidence>
<evidence type="ECO:0000313" key="15">
    <source>
        <dbReference type="Proteomes" id="UP001148018"/>
    </source>
</evidence>
<dbReference type="GO" id="GO:0005634">
    <property type="term" value="C:nucleus"/>
    <property type="evidence" value="ECO:0007669"/>
    <property type="project" value="UniProtKB-SubCell"/>
</dbReference>
<dbReference type="GO" id="GO:0003700">
    <property type="term" value="F:DNA-binding transcription factor activity"/>
    <property type="evidence" value="ECO:0007669"/>
    <property type="project" value="InterPro"/>
</dbReference>
<dbReference type="Proteomes" id="UP001148018">
    <property type="component" value="Unassembled WGS sequence"/>
</dbReference>
<comment type="subcellular location">
    <subcellularLocation>
        <location evidence="2">Cytoplasm</location>
    </subcellularLocation>
    <subcellularLocation>
        <location evidence="1">Nucleus</location>
    </subcellularLocation>
</comment>
<dbReference type="Pfam" id="PF02864">
    <property type="entry name" value="STAT_bind"/>
    <property type="match status" value="1"/>
</dbReference>
<dbReference type="AlphaFoldDB" id="A0A9Q0DQG9"/>
<dbReference type="InterPro" id="IPR008967">
    <property type="entry name" value="p53-like_TF_DNA-bd_sf"/>
</dbReference>
<feature type="domain" description="SH2" evidence="13">
    <location>
        <begin position="286"/>
        <end position="377"/>
    </location>
</feature>
<comment type="similarity">
    <text evidence="3">Belongs to the transcription factor STAT family.</text>
</comment>
<keyword evidence="7" id="KW-0805">Transcription regulation</keyword>
<evidence type="ECO:0000256" key="3">
    <source>
        <dbReference type="ARBA" id="ARBA00005586"/>
    </source>
</evidence>
<dbReference type="InterPro" id="IPR001217">
    <property type="entry name" value="STAT"/>
</dbReference>
<dbReference type="FunFam" id="2.60.40.630:FF:000001">
    <property type="entry name" value="Signal transducer and activator of transcription"/>
    <property type="match status" value="1"/>
</dbReference>
<dbReference type="InterPro" id="IPR013801">
    <property type="entry name" value="STAT_TF_DNA-bd"/>
</dbReference>
<evidence type="ECO:0000256" key="7">
    <source>
        <dbReference type="ARBA" id="ARBA00023015"/>
    </source>
</evidence>
<organism evidence="14 15">
    <name type="scientific">Muraenolepis orangiensis</name>
    <name type="common">Patagonian moray cod</name>
    <dbReference type="NCBI Taxonomy" id="630683"/>
    <lineage>
        <taxon>Eukaryota</taxon>
        <taxon>Metazoa</taxon>
        <taxon>Chordata</taxon>
        <taxon>Craniata</taxon>
        <taxon>Vertebrata</taxon>
        <taxon>Euteleostomi</taxon>
        <taxon>Actinopterygii</taxon>
        <taxon>Neopterygii</taxon>
        <taxon>Teleostei</taxon>
        <taxon>Neoteleostei</taxon>
        <taxon>Acanthomorphata</taxon>
        <taxon>Zeiogadaria</taxon>
        <taxon>Gadariae</taxon>
        <taxon>Gadiformes</taxon>
        <taxon>Muraenolepidoidei</taxon>
        <taxon>Muraenolepididae</taxon>
        <taxon>Muraenolepis</taxon>
    </lineage>
</organism>
<dbReference type="Pfam" id="PF01017">
    <property type="entry name" value="STAT_alpha"/>
    <property type="match status" value="1"/>
</dbReference>
<comment type="caution">
    <text evidence="14">The sequence shown here is derived from an EMBL/GenBank/DDBJ whole genome shotgun (WGS) entry which is preliminary data.</text>
</comment>
<keyword evidence="8" id="KW-0238">DNA-binding</keyword>
<protein>
    <recommendedName>
        <fullName evidence="13">SH2 domain-containing protein</fullName>
    </recommendedName>
</protein>
<gene>
    <name evidence="14" type="ORF">NHX12_006987</name>
</gene>
<evidence type="ECO:0000256" key="9">
    <source>
        <dbReference type="ARBA" id="ARBA00023159"/>
    </source>
</evidence>
<dbReference type="GO" id="GO:0006955">
    <property type="term" value="P:immune response"/>
    <property type="evidence" value="ECO:0007669"/>
    <property type="project" value="UniProtKB-ARBA"/>
</dbReference>
<dbReference type="PROSITE" id="PS50001">
    <property type="entry name" value="SH2"/>
    <property type="match status" value="1"/>
</dbReference>
<dbReference type="InterPro" id="IPR048988">
    <property type="entry name" value="STAT_linker"/>
</dbReference>
<name>A0A9Q0DQG9_9TELE</name>
<keyword evidence="11" id="KW-0539">Nucleus</keyword>
<evidence type="ECO:0000256" key="10">
    <source>
        <dbReference type="ARBA" id="ARBA00023163"/>
    </source>
</evidence>
<keyword evidence="5" id="KW-0597">Phosphoprotein</keyword>
<dbReference type="GO" id="GO:0003677">
    <property type="term" value="F:DNA binding"/>
    <property type="evidence" value="ECO:0007669"/>
    <property type="project" value="UniProtKB-KW"/>
</dbReference>
<dbReference type="SUPFAM" id="SSF55550">
    <property type="entry name" value="SH2 domain"/>
    <property type="match status" value="1"/>
</dbReference>
<keyword evidence="6 12" id="KW-0727">SH2 domain</keyword>
<evidence type="ECO:0000256" key="2">
    <source>
        <dbReference type="ARBA" id="ARBA00004496"/>
    </source>
</evidence>
<keyword evidence="10" id="KW-0804">Transcription</keyword>
<dbReference type="InterPro" id="IPR013800">
    <property type="entry name" value="STAT_TF_alpha"/>
</dbReference>
<keyword evidence="15" id="KW-1185">Reference proteome</keyword>
<dbReference type="Gene3D" id="3.30.505.10">
    <property type="entry name" value="SH2 domain"/>
    <property type="match status" value="1"/>
</dbReference>
<evidence type="ECO:0000256" key="1">
    <source>
        <dbReference type="ARBA" id="ARBA00004123"/>
    </source>
</evidence>
<evidence type="ECO:0000256" key="12">
    <source>
        <dbReference type="PROSITE-ProRule" id="PRU00191"/>
    </source>
</evidence>
<keyword evidence="9" id="KW-0010">Activator</keyword>
<evidence type="ECO:0000256" key="4">
    <source>
        <dbReference type="ARBA" id="ARBA00022490"/>
    </source>
</evidence>
<dbReference type="Pfam" id="PF00017">
    <property type="entry name" value="SH2"/>
    <property type="match status" value="1"/>
</dbReference>
<dbReference type="OrthoDB" id="19300at2759"/>
<dbReference type="FunFam" id="1.10.238.10:FF:000012">
    <property type="entry name" value="Signal transducer and activator of transcription"/>
    <property type="match status" value="1"/>
</dbReference>
<dbReference type="FunFam" id="3.30.505.10:FF:000003">
    <property type="entry name" value="Signal transducer and activator of transcription"/>
    <property type="match status" value="1"/>
</dbReference>
<dbReference type="SUPFAM" id="SSF47655">
    <property type="entry name" value="STAT"/>
    <property type="match status" value="1"/>
</dbReference>
<dbReference type="InterPro" id="IPR012345">
    <property type="entry name" value="STAT_TF_DNA-bd_N"/>
</dbReference>
<reference evidence="14" key="1">
    <citation type="submission" date="2022-07" db="EMBL/GenBank/DDBJ databases">
        <title>Chromosome-level genome of Muraenolepis orangiensis.</title>
        <authorList>
            <person name="Kim J."/>
        </authorList>
    </citation>
    <scope>NUCLEOTIDE SEQUENCE</scope>
    <source>
        <strain evidence="14">KU_S4_2022</strain>
        <tissue evidence="14">Muscle</tissue>
    </source>
</reference>
<accession>A0A9Q0DQG9</accession>